<name>A9VCY1_MONBE</name>
<dbReference type="InParanoid" id="A9VCY1"/>
<comment type="similarity">
    <text evidence="6">Belongs to the DEAD box helicase family. DDX18/HAS1 subfamily.</text>
</comment>
<dbReference type="SMART" id="SM01178">
    <property type="entry name" value="DUF4217"/>
    <property type="match status" value="1"/>
</dbReference>
<dbReference type="EC" id="3.6.4.13" evidence="9"/>
<evidence type="ECO:0000256" key="9">
    <source>
        <dbReference type="RuleBase" id="RU365068"/>
    </source>
</evidence>
<dbReference type="SUPFAM" id="SSF52540">
    <property type="entry name" value="P-loop containing nucleoside triphosphate hydrolases"/>
    <property type="match status" value="1"/>
</dbReference>
<dbReference type="RefSeq" id="XP_001750608.1">
    <property type="nucleotide sequence ID" value="XM_001750556.1"/>
</dbReference>
<organism evidence="12 13">
    <name type="scientific">Monosiga brevicollis</name>
    <name type="common">Choanoflagellate</name>
    <dbReference type="NCBI Taxonomy" id="81824"/>
    <lineage>
        <taxon>Eukaryota</taxon>
        <taxon>Choanoflagellata</taxon>
        <taxon>Craspedida</taxon>
        <taxon>Salpingoecidae</taxon>
        <taxon>Monosiga</taxon>
    </lineage>
</organism>
<keyword evidence="1 8" id="KW-0547">Nucleotide-binding</keyword>
<evidence type="ECO:0000256" key="4">
    <source>
        <dbReference type="ARBA" id="ARBA00022840"/>
    </source>
</evidence>
<dbReference type="KEGG" id="mbr:MONBRDRAFT_12660"/>
<dbReference type="InterPro" id="IPR025313">
    <property type="entry name" value="SPB4-like_CTE"/>
</dbReference>
<dbReference type="OMA" id="CESQDGA"/>
<reference evidence="12 13" key="1">
    <citation type="journal article" date="2008" name="Nature">
        <title>The genome of the choanoflagellate Monosiga brevicollis and the origin of metazoans.</title>
        <authorList>
            <consortium name="JGI Sequencing"/>
            <person name="King N."/>
            <person name="Westbrook M.J."/>
            <person name="Young S.L."/>
            <person name="Kuo A."/>
            <person name="Abedin M."/>
            <person name="Chapman J."/>
            <person name="Fairclough S."/>
            <person name="Hellsten U."/>
            <person name="Isogai Y."/>
            <person name="Letunic I."/>
            <person name="Marr M."/>
            <person name="Pincus D."/>
            <person name="Putnam N."/>
            <person name="Rokas A."/>
            <person name="Wright K.J."/>
            <person name="Zuzow R."/>
            <person name="Dirks W."/>
            <person name="Good M."/>
            <person name="Goodstein D."/>
            <person name="Lemons D."/>
            <person name="Li W."/>
            <person name="Lyons J.B."/>
            <person name="Morris A."/>
            <person name="Nichols S."/>
            <person name="Richter D.J."/>
            <person name="Salamov A."/>
            <person name="Bork P."/>
            <person name="Lim W.A."/>
            <person name="Manning G."/>
            <person name="Miller W.T."/>
            <person name="McGinnis W."/>
            <person name="Shapiro H."/>
            <person name="Tjian R."/>
            <person name="Grigoriev I.V."/>
            <person name="Rokhsar D."/>
        </authorList>
    </citation>
    <scope>NUCLEOTIDE SEQUENCE [LARGE SCALE GENOMIC DNA]</scope>
    <source>
        <strain evidence="13">MX1 / ATCC 50154</strain>
    </source>
</reference>
<evidence type="ECO:0000313" key="12">
    <source>
        <dbReference type="EMBL" id="EDQ84581.1"/>
    </source>
</evidence>
<feature type="domain" description="Helicase C-terminal" evidence="11">
    <location>
        <begin position="169"/>
        <end position="339"/>
    </location>
</feature>
<dbReference type="GO" id="GO:0005524">
    <property type="term" value="F:ATP binding"/>
    <property type="evidence" value="ECO:0007669"/>
    <property type="project" value="UniProtKB-UniRule"/>
</dbReference>
<evidence type="ECO:0000256" key="6">
    <source>
        <dbReference type="ARBA" id="ARBA00024357"/>
    </source>
</evidence>
<keyword evidence="4 8" id="KW-0067">ATP-binding</keyword>
<evidence type="ECO:0000256" key="8">
    <source>
        <dbReference type="RuleBase" id="RU000492"/>
    </source>
</evidence>
<keyword evidence="5 9" id="KW-0694">RNA-binding</keyword>
<dbReference type="GO" id="GO:0005730">
    <property type="term" value="C:nucleolus"/>
    <property type="evidence" value="ECO:0000318"/>
    <property type="project" value="GO_Central"/>
</dbReference>
<dbReference type="CDD" id="cd18787">
    <property type="entry name" value="SF2_C_DEAD"/>
    <property type="match status" value="1"/>
</dbReference>
<dbReference type="GO" id="GO:0016887">
    <property type="term" value="F:ATP hydrolysis activity"/>
    <property type="evidence" value="ECO:0007669"/>
    <property type="project" value="RHEA"/>
</dbReference>
<evidence type="ECO:0000256" key="5">
    <source>
        <dbReference type="ARBA" id="ARBA00022884"/>
    </source>
</evidence>
<dbReference type="GO" id="GO:0000463">
    <property type="term" value="P:maturation of LSU-rRNA from tricistronic rRNA transcript (SSU-rRNA, 5.8S rRNA, LSU-rRNA)"/>
    <property type="evidence" value="ECO:0000318"/>
    <property type="project" value="GO_Central"/>
</dbReference>
<comment type="function">
    <text evidence="9">RNA helicase.</text>
</comment>
<dbReference type="GO" id="GO:0003724">
    <property type="term" value="F:RNA helicase activity"/>
    <property type="evidence" value="ECO:0007669"/>
    <property type="project" value="UniProtKB-EC"/>
</dbReference>
<dbReference type="PROSITE" id="PS51192">
    <property type="entry name" value="HELICASE_ATP_BIND_1"/>
    <property type="match status" value="1"/>
</dbReference>
<dbReference type="AlphaFoldDB" id="A9VCY1"/>
<dbReference type="InterPro" id="IPR001650">
    <property type="entry name" value="Helicase_C-like"/>
</dbReference>
<feature type="domain" description="Helicase ATP-binding" evidence="10">
    <location>
        <begin position="1"/>
        <end position="155"/>
    </location>
</feature>
<evidence type="ECO:0000256" key="3">
    <source>
        <dbReference type="ARBA" id="ARBA00022806"/>
    </source>
</evidence>
<dbReference type="STRING" id="81824.A9VCY1"/>
<accession>A9VCY1</accession>
<dbReference type="Pfam" id="PF13959">
    <property type="entry name" value="CTE_SPB4"/>
    <property type="match status" value="1"/>
</dbReference>
<dbReference type="PROSITE" id="PS51194">
    <property type="entry name" value="HELICASE_CTER"/>
    <property type="match status" value="1"/>
</dbReference>
<dbReference type="InterPro" id="IPR027417">
    <property type="entry name" value="P-loop_NTPase"/>
</dbReference>
<keyword evidence="13" id="KW-1185">Reference proteome</keyword>
<dbReference type="GeneID" id="5895856"/>
<dbReference type="SMART" id="SM00490">
    <property type="entry name" value="HELICc"/>
    <property type="match status" value="1"/>
</dbReference>
<dbReference type="InterPro" id="IPR000629">
    <property type="entry name" value="RNA-helicase_DEAD-box_CS"/>
</dbReference>
<dbReference type="eggNOG" id="KOG0342">
    <property type="taxonomic scope" value="Eukaryota"/>
</dbReference>
<dbReference type="FunFam" id="3.40.50.300:FF:000379">
    <property type="entry name" value="RNA helicase"/>
    <property type="match status" value="1"/>
</dbReference>
<dbReference type="Gene3D" id="3.40.50.300">
    <property type="entry name" value="P-loop containing nucleotide triphosphate hydrolases"/>
    <property type="match status" value="2"/>
</dbReference>
<protein>
    <recommendedName>
        <fullName evidence="9">ATP-dependent RNA helicase</fullName>
        <ecNumber evidence="9">3.6.4.13</ecNumber>
    </recommendedName>
</protein>
<dbReference type="GO" id="GO:0003723">
    <property type="term" value="F:RNA binding"/>
    <property type="evidence" value="ECO:0007669"/>
    <property type="project" value="UniProtKB-UniRule"/>
</dbReference>
<comment type="domain">
    <text evidence="9">The Q motif is unique to and characteristic of the DEAD box family of RNA helicases and controls ATP binding and hydrolysis.</text>
</comment>
<dbReference type="EMBL" id="CH991584">
    <property type="protein sequence ID" value="EDQ84581.1"/>
    <property type="molecule type" value="Genomic_DNA"/>
</dbReference>
<sequence length="395" mass="44888">MAFLLPAVELMQTLKFTPRNGTGIIIISPTRELSLQTYGVVQDLLRYHPQTHGLVMGGANRRAEADRLVKGVNVLVATPGRLLDHLQNTQGFLYKNLQCLIIDEADRILQVGFEEEMRQIIKLLPKKRQTLLFSATQTRKVEDLARISLKGEPLYVGVNDQDEEATADNIEQGYIICPADKRFLLLFTFLKRNLKKKVMVFLSSCNSVKFHAELLNYIDIPVLDIHGKQKQGKRTTTFFEFCNAEHGILLCTDVAARGLDISNVDWIVQYDPPDDPRDYIHRVGRTARGTDKSGKALLFLLPEEVAFLKYLKQAKVRPKEYEFPAAKISNVQMQLEKLIQENYYLHKSAKEGYRSYLQAYASHSLKQIFDVNTLDLSRVGKAFGFSVPPNVNLNA</sequence>
<dbReference type="SMART" id="SM00487">
    <property type="entry name" value="DEXDc"/>
    <property type="match status" value="1"/>
</dbReference>
<evidence type="ECO:0000256" key="2">
    <source>
        <dbReference type="ARBA" id="ARBA00022801"/>
    </source>
</evidence>
<dbReference type="InterPro" id="IPR011545">
    <property type="entry name" value="DEAD/DEAH_box_helicase_dom"/>
</dbReference>
<evidence type="ECO:0000313" key="13">
    <source>
        <dbReference type="Proteomes" id="UP000001357"/>
    </source>
</evidence>
<dbReference type="Pfam" id="PF00271">
    <property type="entry name" value="Helicase_C"/>
    <property type="match status" value="1"/>
</dbReference>
<evidence type="ECO:0000259" key="10">
    <source>
        <dbReference type="PROSITE" id="PS51192"/>
    </source>
</evidence>
<evidence type="ECO:0000256" key="7">
    <source>
        <dbReference type="ARBA" id="ARBA00047984"/>
    </source>
</evidence>
<dbReference type="FunCoup" id="A9VCY1">
    <property type="interactions" value="1175"/>
</dbReference>
<dbReference type="Proteomes" id="UP000001357">
    <property type="component" value="Unassembled WGS sequence"/>
</dbReference>
<dbReference type="PROSITE" id="PS00039">
    <property type="entry name" value="DEAD_ATP_HELICASE"/>
    <property type="match status" value="1"/>
</dbReference>
<keyword evidence="2 8" id="KW-0378">Hydrolase</keyword>
<gene>
    <name evidence="12" type="ORF">MONBRDRAFT_12660</name>
</gene>
<evidence type="ECO:0000256" key="1">
    <source>
        <dbReference type="ARBA" id="ARBA00022741"/>
    </source>
</evidence>
<keyword evidence="3 8" id="KW-0347">Helicase</keyword>
<dbReference type="PANTHER" id="PTHR24031">
    <property type="entry name" value="RNA HELICASE"/>
    <property type="match status" value="1"/>
</dbReference>
<evidence type="ECO:0000259" key="11">
    <source>
        <dbReference type="PROSITE" id="PS51194"/>
    </source>
</evidence>
<comment type="catalytic activity">
    <reaction evidence="7 9">
        <text>ATP + H2O = ADP + phosphate + H(+)</text>
        <dbReference type="Rhea" id="RHEA:13065"/>
        <dbReference type="ChEBI" id="CHEBI:15377"/>
        <dbReference type="ChEBI" id="CHEBI:15378"/>
        <dbReference type="ChEBI" id="CHEBI:30616"/>
        <dbReference type="ChEBI" id="CHEBI:43474"/>
        <dbReference type="ChEBI" id="CHEBI:456216"/>
        <dbReference type="EC" id="3.6.4.13"/>
    </reaction>
</comment>
<dbReference type="Pfam" id="PF00270">
    <property type="entry name" value="DEAD"/>
    <property type="match status" value="1"/>
</dbReference>
<dbReference type="InterPro" id="IPR014001">
    <property type="entry name" value="Helicase_ATP-bd"/>
</dbReference>
<proteinExistence type="inferred from homology"/>